<evidence type="ECO:0000259" key="9">
    <source>
        <dbReference type="PROSITE" id="PS50879"/>
    </source>
</evidence>
<comment type="catalytic activity">
    <reaction evidence="1">
        <text>Endonucleolytic cleavage to 5'-phosphomonoester.</text>
        <dbReference type="EC" id="3.1.26.4"/>
    </reaction>
</comment>
<reference evidence="10 11" key="1">
    <citation type="submission" date="2015-07" db="EMBL/GenBank/DDBJ databases">
        <authorList>
            <person name="Noorani M."/>
        </authorList>
    </citation>
    <scope>NUCLEOTIDE SEQUENCE [LARGE SCALE GENOMIC DNA]</scope>
    <source>
        <strain evidence="10">BBA 69670</strain>
    </source>
</reference>
<accession>A0A0K6FWD2</accession>
<evidence type="ECO:0000256" key="5">
    <source>
        <dbReference type="ARBA" id="ARBA00022723"/>
    </source>
</evidence>
<evidence type="ECO:0000256" key="2">
    <source>
        <dbReference type="ARBA" id="ARBA00005300"/>
    </source>
</evidence>
<gene>
    <name evidence="10" type="ORF">RSOLAG22IIIB_00662</name>
</gene>
<dbReference type="InterPro" id="IPR037056">
    <property type="entry name" value="RNase_H1_N_sf"/>
</dbReference>
<evidence type="ECO:0000256" key="8">
    <source>
        <dbReference type="SAM" id="MobiDB-lite"/>
    </source>
</evidence>
<dbReference type="Gene3D" id="3.30.420.10">
    <property type="entry name" value="Ribonuclease H-like superfamily/Ribonuclease H"/>
    <property type="match status" value="1"/>
</dbReference>
<dbReference type="InterPro" id="IPR011320">
    <property type="entry name" value="RNase_H1_N"/>
</dbReference>
<keyword evidence="4" id="KW-0540">Nuclease</keyword>
<name>A0A0K6FWD2_9AGAM</name>
<dbReference type="Proteomes" id="UP000044841">
    <property type="component" value="Unassembled WGS sequence"/>
</dbReference>
<dbReference type="InterPro" id="IPR012337">
    <property type="entry name" value="RNaseH-like_sf"/>
</dbReference>
<dbReference type="InterPro" id="IPR002156">
    <property type="entry name" value="RNaseH_domain"/>
</dbReference>
<dbReference type="SUPFAM" id="SSF53098">
    <property type="entry name" value="Ribonuclease H-like"/>
    <property type="match status" value="1"/>
</dbReference>
<dbReference type="InterPro" id="IPR050092">
    <property type="entry name" value="RNase_H"/>
</dbReference>
<dbReference type="PROSITE" id="PS50879">
    <property type="entry name" value="RNASE_H_1"/>
    <property type="match status" value="1"/>
</dbReference>
<feature type="domain" description="RNase H type-1" evidence="9">
    <location>
        <begin position="162"/>
        <end position="308"/>
    </location>
</feature>
<feature type="compositionally biased region" description="Low complexity" evidence="8">
    <location>
        <begin position="150"/>
        <end position="160"/>
    </location>
</feature>
<feature type="region of interest" description="Disordered" evidence="8">
    <location>
        <begin position="110"/>
        <end position="160"/>
    </location>
</feature>
<feature type="region of interest" description="Disordered" evidence="8">
    <location>
        <begin position="61"/>
        <end position="95"/>
    </location>
</feature>
<evidence type="ECO:0000256" key="4">
    <source>
        <dbReference type="ARBA" id="ARBA00022722"/>
    </source>
</evidence>
<dbReference type="EMBL" id="CYGV01001112">
    <property type="protein sequence ID" value="CUA70307.1"/>
    <property type="molecule type" value="Genomic_DNA"/>
</dbReference>
<dbReference type="GO" id="GO:0003676">
    <property type="term" value="F:nucleic acid binding"/>
    <property type="evidence" value="ECO:0007669"/>
    <property type="project" value="InterPro"/>
</dbReference>
<dbReference type="Pfam" id="PF01693">
    <property type="entry name" value="Cauli_VI"/>
    <property type="match status" value="1"/>
</dbReference>
<keyword evidence="6" id="KW-0255">Endonuclease</keyword>
<feature type="compositionally biased region" description="Polar residues" evidence="8">
    <location>
        <begin position="377"/>
        <end position="394"/>
    </location>
</feature>
<evidence type="ECO:0000313" key="11">
    <source>
        <dbReference type="Proteomes" id="UP000044841"/>
    </source>
</evidence>
<dbReference type="Pfam" id="PF00075">
    <property type="entry name" value="RNase_H"/>
    <property type="match status" value="1"/>
</dbReference>
<dbReference type="EC" id="3.1.26.4" evidence="3"/>
<organism evidence="10 11">
    <name type="scientific">Rhizoctonia solani</name>
    <dbReference type="NCBI Taxonomy" id="456999"/>
    <lineage>
        <taxon>Eukaryota</taxon>
        <taxon>Fungi</taxon>
        <taxon>Dikarya</taxon>
        <taxon>Basidiomycota</taxon>
        <taxon>Agaricomycotina</taxon>
        <taxon>Agaricomycetes</taxon>
        <taxon>Cantharellales</taxon>
        <taxon>Ceratobasidiaceae</taxon>
        <taxon>Rhizoctonia</taxon>
    </lineage>
</organism>
<dbReference type="GO" id="GO:0043137">
    <property type="term" value="P:DNA replication, removal of RNA primer"/>
    <property type="evidence" value="ECO:0007669"/>
    <property type="project" value="TreeGrafter"/>
</dbReference>
<comment type="similarity">
    <text evidence="2">Belongs to the RNase H family.</text>
</comment>
<feature type="compositionally biased region" description="Acidic residues" evidence="8">
    <location>
        <begin position="363"/>
        <end position="372"/>
    </location>
</feature>
<dbReference type="PANTHER" id="PTHR10642">
    <property type="entry name" value="RIBONUCLEASE H1"/>
    <property type="match status" value="1"/>
</dbReference>
<evidence type="ECO:0000256" key="7">
    <source>
        <dbReference type="ARBA" id="ARBA00022801"/>
    </source>
</evidence>
<keyword evidence="11" id="KW-1185">Reference proteome</keyword>
<protein>
    <recommendedName>
        <fullName evidence="3">ribonuclease H</fullName>
        <ecNumber evidence="3">3.1.26.4</ecNumber>
    </recommendedName>
</protein>
<sequence>MHNGDYPGQAFFGVYRGRKQRVESTYNQLLENVQDFPGAVYEAFMNRAHATQFSKTGKVPEGAVPVKPGMSRTVIGPAGISRPTTTGVPRTMSAPLSSLAPKVELKTKASSMNAAVEKSKPTSLALGKSKAEEKKSAPGASGSGGGGAGANSNANAGSSSSNAKEVHVWTDGSCLGNGKLGATAAYAVYFGPGDRRNEAKRVPGQQTNNNGEIFAVIRALEIVDERVKHMTIYTDSKYAIDCLGWLPGWKKKGGMNSQNKPAAHYSMVKYMDALINRRGSRLELVHVRGHQDNEGNNAADMMARLAASEQDIPPIRDWEHEYARLQKKPLAPVTGSPKITAVDSVQVKTEPDDESDYGYSDTEFPDEADIDGIDSPMSGNPSDHSTNTRDTSLSGEDKPAAGKKRNRQAAAGQMPEVQA</sequence>
<dbReference type="GO" id="GO:0004523">
    <property type="term" value="F:RNA-DNA hybrid ribonuclease activity"/>
    <property type="evidence" value="ECO:0007669"/>
    <property type="project" value="UniProtKB-EC"/>
</dbReference>
<evidence type="ECO:0000256" key="6">
    <source>
        <dbReference type="ARBA" id="ARBA00022759"/>
    </source>
</evidence>
<dbReference type="AlphaFoldDB" id="A0A0K6FWD2"/>
<evidence type="ECO:0000256" key="3">
    <source>
        <dbReference type="ARBA" id="ARBA00012180"/>
    </source>
</evidence>
<dbReference type="InterPro" id="IPR036397">
    <property type="entry name" value="RNaseH_sf"/>
</dbReference>
<dbReference type="PANTHER" id="PTHR10642:SF26">
    <property type="entry name" value="RIBONUCLEASE H1"/>
    <property type="match status" value="1"/>
</dbReference>
<dbReference type="GO" id="GO:0046872">
    <property type="term" value="F:metal ion binding"/>
    <property type="evidence" value="ECO:0007669"/>
    <property type="project" value="UniProtKB-KW"/>
</dbReference>
<dbReference type="Gene3D" id="3.40.970.10">
    <property type="entry name" value="Ribonuclease H1, N-terminal domain"/>
    <property type="match status" value="1"/>
</dbReference>
<keyword evidence="7" id="KW-0378">Hydrolase</keyword>
<proteinExistence type="inferred from homology"/>
<evidence type="ECO:0000313" key="10">
    <source>
        <dbReference type="EMBL" id="CUA70307.1"/>
    </source>
</evidence>
<feature type="region of interest" description="Disordered" evidence="8">
    <location>
        <begin position="332"/>
        <end position="419"/>
    </location>
</feature>
<keyword evidence="5" id="KW-0479">Metal-binding</keyword>
<dbReference type="CDD" id="cd09280">
    <property type="entry name" value="RNase_HI_eukaryote_like"/>
    <property type="match status" value="1"/>
</dbReference>
<evidence type="ECO:0000256" key="1">
    <source>
        <dbReference type="ARBA" id="ARBA00000077"/>
    </source>
</evidence>